<dbReference type="GO" id="GO:0005634">
    <property type="term" value="C:nucleus"/>
    <property type="evidence" value="ECO:0007669"/>
    <property type="project" value="UniProtKB-SubCell"/>
</dbReference>
<dbReference type="CDD" id="cd14966">
    <property type="entry name" value="7tmD_STE3"/>
    <property type="match status" value="1"/>
</dbReference>
<dbReference type="CDD" id="cd16620">
    <property type="entry name" value="vRING-HC-C4C4_RBBP6"/>
    <property type="match status" value="1"/>
</dbReference>
<evidence type="ECO:0000256" key="3">
    <source>
        <dbReference type="ARBA" id="ARBA00022723"/>
    </source>
</evidence>
<dbReference type="InterPro" id="IPR001499">
    <property type="entry name" value="GPCR_STE3"/>
</dbReference>
<comment type="subcellular location">
    <subcellularLocation>
        <location evidence="1">Nucleus</location>
    </subcellularLocation>
</comment>
<feature type="region of interest" description="Disordered" evidence="9">
    <location>
        <begin position="119"/>
        <end position="140"/>
    </location>
</feature>
<dbReference type="SMART" id="SM01180">
    <property type="entry name" value="DWNN"/>
    <property type="match status" value="1"/>
</dbReference>
<dbReference type="Pfam" id="PF13696">
    <property type="entry name" value="zf-CCHC_2"/>
    <property type="match status" value="1"/>
</dbReference>
<evidence type="ECO:0000313" key="14">
    <source>
        <dbReference type="Proteomes" id="UP000188533"/>
    </source>
</evidence>
<organism evidence="13 14">
    <name type="scientific">Lentinula edodes</name>
    <name type="common">Shiitake mushroom</name>
    <name type="synonym">Lentinus edodes</name>
    <dbReference type="NCBI Taxonomy" id="5353"/>
    <lineage>
        <taxon>Eukaryota</taxon>
        <taxon>Fungi</taxon>
        <taxon>Dikarya</taxon>
        <taxon>Basidiomycota</taxon>
        <taxon>Agaricomycotina</taxon>
        <taxon>Agaricomycetes</taxon>
        <taxon>Agaricomycetidae</taxon>
        <taxon>Agaricales</taxon>
        <taxon>Marasmiineae</taxon>
        <taxon>Omphalotaceae</taxon>
        <taxon>Lentinula</taxon>
    </lineage>
</organism>
<dbReference type="InterPro" id="IPR036875">
    <property type="entry name" value="Znf_CCHC_sf"/>
</dbReference>
<dbReference type="Gene3D" id="4.10.60.10">
    <property type="entry name" value="Zinc finger, CCHC-type"/>
    <property type="match status" value="1"/>
</dbReference>
<dbReference type="PROSITE" id="PS50158">
    <property type="entry name" value="ZF_CCHC"/>
    <property type="match status" value="1"/>
</dbReference>
<dbReference type="Gene3D" id="3.10.20.90">
    <property type="entry name" value="Phosphatidylinositol 3-kinase Catalytic Subunit, Chain A, domain 1"/>
    <property type="match status" value="1"/>
</dbReference>
<dbReference type="PANTHER" id="PTHR15439">
    <property type="entry name" value="RETINOBLASTOMA-BINDING PROTEIN 6"/>
    <property type="match status" value="1"/>
</dbReference>
<dbReference type="PROSITE" id="PS51282">
    <property type="entry name" value="DWNN"/>
    <property type="match status" value="1"/>
</dbReference>
<dbReference type="Gene3D" id="3.30.40.10">
    <property type="entry name" value="Zinc/RING finger domain, C3HC4 (zinc finger)"/>
    <property type="match status" value="1"/>
</dbReference>
<dbReference type="GO" id="GO:0004932">
    <property type="term" value="F:mating-type factor pheromone receptor activity"/>
    <property type="evidence" value="ECO:0007669"/>
    <property type="project" value="InterPro"/>
</dbReference>
<dbReference type="GO" id="GO:0016020">
    <property type="term" value="C:membrane"/>
    <property type="evidence" value="ECO:0007669"/>
    <property type="project" value="InterPro"/>
</dbReference>
<dbReference type="InterPro" id="IPR013083">
    <property type="entry name" value="Znf_RING/FYVE/PHD"/>
</dbReference>
<reference evidence="13 14" key="1">
    <citation type="submission" date="2016-08" db="EMBL/GenBank/DDBJ databases">
        <authorList>
            <consortium name="Lentinula edodes genome sequencing consortium"/>
            <person name="Sakamoto Y."/>
            <person name="Nakade K."/>
            <person name="Sato S."/>
            <person name="Yoshida Y."/>
            <person name="Miyazaki K."/>
            <person name="Natsume S."/>
            <person name="Konno N."/>
        </authorList>
    </citation>
    <scope>NUCLEOTIDE SEQUENCE [LARGE SCALE GENOMIC DNA]</scope>
    <source>
        <strain evidence="13 14">NBRC 111202</strain>
    </source>
</reference>
<protein>
    <submittedName>
        <fullName evidence="13">Zinc knuckle domain-containing protein</fullName>
    </submittedName>
</protein>
<keyword evidence="4 7" id="KW-0863">Zinc-finger</keyword>
<feature type="region of interest" description="Disordered" evidence="9">
    <location>
        <begin position="178"/>
        <end position="200"/>
    </location>
</feature>
<keyword evidence="8" id="KW-0175">Coiled coil</keyword>
<evidence type="ECO:0000256" key="1">
    <source>
        <dbReference type="ARBA" id="ARBA00004123"/>
    </source>
</evidence>
<accession>A0A1Q3DZT5</accession>
<dbReference type="AlphaFoldDB" id="A0A1Q3DZT5"/>
<keyword evidence="3" id="KW-0479">Metal-binding</keyword>
<sequence length="862" mass="96469">MASSVFYRFNSRKDESRVAFDGTGISVFDLKRDIILAHNLAKANDFDLKVIDGDSKEELLDDGAIIPRSSFVIIKRVPAARPGKGKASMYVAGTANMIPTSESVQRGSGFVHRGAMSKRFDGRDDPQTKFGMPSNLATPVKTNVANDDETAAMAAMFQAQSANWEEAQEKMSHATRIYNNQRGPPRPGKPGPSTYQPPDRPLPASYVCYRCGQKGHWIKDCPTNSDREFDHKPRIKRTTGIPRSMLKAVENINNGELGQGVMVTPEGGYVVAQPDLASWQKQVSRTNKVLTAAEVRDRNTPSDLTLVCPIDNKLFRDAVETPCCGTSYCEDCIQTHLLERDFICPNPNCGKKIASLDKLSPNHEKRRRVSEYIQKAIEDSRREAADSEEMEDGTKETINLEQDFYSDQQPGMDVQQLIPMLQAQISQISVALQNPSLPPRVRQQTEVQQEQLKIQLQQAQTISVALAAATEFQQQQQAQQMQMQNIQQQQGSMGGSMGYNNMYPSQGGPSQVVQDSAYQRLPRLVMERMKTTPKLRGIGSRPVQRVAYRCRGVGPVKNFINSILWAGTILDIAPVWCDFSTHVILAGTFAIPLSSLCIVRRLYLIASAKSALTRLEKRRAVIFDTTLCLIVPLVLTALQYIVQGHRYCIFEEIGCMPYVYRTLATQFLVTSPPILTGLVSAYYDIRCIIALFRHYQELKNLQTPAQCEHSFTMDRFIPVVIFAMLETCTTPIAVFALVMNVSAGLLPWISWDYVHADFSYIPATPSVIWRSNGIDEASLELQRWINSSCGILIFLFFGTTKEARQHYSKAFSNLKSQFRPKNSLGQASNESSRTPDYSLTEISLPIVDIRRETSSFQGLSQK</sequence>
<feature type="transmembrane region" description="Helical" evidence="10">
    <location>
        <begin position="620"/>
        <end position="642"/>
    </location>
</feature>
<feature type="coiled-coil region" evidence="8">
    <location>
        <begin position="442"/>
        <end position="489"/>
    </location>
</feature>
<dbReference type="GO" id="GO:0061630">
    <property type="term" value="F:ubiquitin protein ligase activity"/>
    <property type="evidence" value="ECO:0007669"/>
    <property type="project" value="InterPro"/>
</dbReference>
<dbReference type="Pfam" id="PF08783">
    <property type="entry name" value="DWNN"/>
    <property type="match status" value="1"/>
</dbReference>
<dbReference type="GO" id="GO:0008270">
    <property type="term" value="F:zinc ion binding"/>
    <property type="evidence" value="ECO:0007669"/>
    <property type="project" value="UniProtKB-KW"/>
</dbReference>
<dbReference type="InterPro" id="IPR033489">
    <property type="entry name" value="RBBP6"/>
</dbReference>
<keyword evidence="6" id="KW-0539">Nucleus</keyword>
<gene>
    <name evidence="13" type="ORF">LENED_001970</name>
</gene>
<keyword evidence="10" id="KW-0472">Membrane</keyword>
<evidence type="ECO:0000313" key="13">
    <source>
        <dbReference type="EMBL" id="GAW00450.1"/>
    </source>
</evidence>
<evidence type="ECO:0000256" key="4">
    <source>
        <dbReference type="ARBA" id="ARBA00022771"/>
    </source>
</evidence>
<keyword evidence="10" id="KW-1133">Transmembrane helix</keyword>
<proteinExistence type="predicted"/>
<keyword evidence="5" id="KW-0862">Zinc</keyword>
<evidence type="ECO:0000256" key="9">
    <source>
        <dbReference type="SAM" id="MobiDB-lite"/>
    </source>
</evidence>
<feature type="transmembrane region" description="Helical" evidence="10">
    <location>
        <begin position="579"/>
        <end position="599"/>
    </location>
</feature>
<feature type="transmembrane region" description="Helical" evidence="10">
    <location>
        <begin position="716"/>
        <end position="738"/>
    </location>
</feature>
<keyword evidence="14" id="KW-1185">Reference proteome</keyword>
<dbReference type="Pfam" id="PF02076">
    <property type="entry name" value="STE3"/>
    <property type="match status" value="1"/>
</dbReference>
<reference evidence="13 14" key="2">
    <citation type="submission" date="2017-02" db="EMBL/GenBank/DDBJ databases">
        <title>A genome survey and senescence transcriptome analysis in Lentinula edodes.</title>
        <authorList>
            <person name="Sakamoto Y."/>
            <person name="Nakade K."/>
            <person name="Sato S."/>
            <person name="Yoshida Y."/>
            <person name="Miyazaki K."/>
            <person name="Natsume S."/>
            <person name="Konno N."/>
        </authorList>
    </citation>
    <scope>NUCLEOTIDE SEQUENCE [LARGE SCALE GENOMIC DNA]</scope>
    <source>
        <strain evidence="13 14">NBRC 111202</strain>
    </source>
</reference>
<feature type="domain" description="DWNN" evidence="12">
    <location>
        <begin position="5"/>
        <end position="78"/>
    </location>
</feature>
<dbReference type="PANTHER" id="PTHR15439:SF0">
    <property type="entry name" value="CELL DIVISION CYCLE AND APOPTOSIS REGULATOR PROTEIN 1-RELATED"/>
    <property type="match status" value="1"/>
</dbReference>
<evidence type="ECO:0000256" key="7">
    <source>
        <dbReference type="PROSITE-ProRule" id="PRU00047"/>
    </source>
</evidence>
<dbReference type="STRING" id="5353.A0A1Q3DZT5"/>
<dbReference type="Proteomes" id="UP000188533">
    <property type="component" value="Unassembled WGS sequence"/>
</dbReference>
<dbReference type="GO" id="GO:0003676">
    <property type="term" value="F:nucleic acid binding"/>
    <property type="evidence" value="ECO:0007669"/>
    <property type="project" value="InterPro"/>
</dbReference>
<evidence type="ECO:0000256" key="8">
    <source>
        <dbReference type="SAM" id="Coils"/>
    </source>
</evidence>
<dbReference type="GO" id="GO:0016567">
    <property type="term" value="P:protein ubiquitination"/>
    <property type="evidence" value="ECO:0007669"/>
    <property type="project" value="InterPro"/>
</dbReference>
<evidence type="ECO:0000256" key="6">
    <source>
        <dbReference type="ARBA" id="ARBA00023242"/>
    </source>
</evidence>
<evidence type="ECO:0000259" key="12">
    <source>
        <dbReference type="PROSITE" id="PS51282"/>
    </source>
</evidence>
<dbReference type="PRINTS" id="PR00899">
    <property type="entry name" value="GPCRSTE3"/>
</dbReference>
<comment type="caution">
    <text evidence="13">The sequence shown here is derived from an EMBL/GenBank/DDBJ whole genome shotgun (WGS) entry which is preliminary data.</text>
</comment>
<dbReference type="SUPFAM" id="SSF57850">
    <property type="entry name" value="RING/U-box"/>
    <property type="match status" value="1"/>
</dbReference>
<evidence type="ECO:0000259" key="11">
    <source>
        <dbReference type="PROSITE" id="PS50158"/>
    </source>
</evidence>
<name>A0A1Q3DZT5_LENED</name>
<feature type="domain" description="CCHC-type" evidence="11">
    <location>
        <begin position="208"/>
        <end position="222"/>
    </location>
</feature>
<dbReference type="GO" id="GO:0006511">
    <property type="term" value="P:ubiquitin-dependent protein catabolic process"/>
    <property type="evidence" value="ECO:0007669"/>
    <property type="project" value="TreeGrafter"/>
</dbReference>
<dbReference type="EMBL" id="BDGU01000031">
    <property type="protein sequence ID" value="GAW00450.1"/>
    <property type="molecule type" value="Genomic_DNA"/>
</dbReference>
<dbReference type="SMART" id="SM00343">
    <property type="entry name" value="ZnF_C2HC"/>
    <property type="match status" value="1"/>
</dbReference>
<dbReference type="GO" id="GO:0006397">
    <property type="term" value="P:mRNA processing"/>
    <property type="evidence" value="ECO:0007669"/>
    <property type="project" value="UniProtKB-KW"/>
</dbReference>
<evidence type="ECO:0000256" key="2">
    <source>
        <dbReference type="ARBA" id="ARBA00022664"/>
    </source>
</evidence>
<dbReference type="FunFam" id="4.10.60.10:FF:000005">
    <property type="entry name" value="E3 ubiquitin-protein ligase RBBP6"/>
    <property type="match status" value="1"/>
</dbReference>
<keyword evidence="2" id="KW-0507">mRNA processing</keyword>
<dbReference type="InterPro" id="IPR025829">
    <property type="entry name" value="Zn_knuckle_CX2CX3GHX4C"/>
</dbReference>
<evidence type="ECO:0000256" key="10">
    <source>
        <dbReference type="SAM" id="Phobius"/>
    </source>
</evidence>
<dbReference type="SUPFAM" id="SSF57756">
    <property type="entry name" value="Retrovirus zinc finger-like domains"/>
    <property type="match status" value="1"/>
</dbReference>
<evidence type="ECO:0000256" key="5">
    <source>
        <dbReference type="ARBA" id="ARBA00022833"/>
    </source>
</evidence>
<dbReference type="InterPro" id="IPR014891">
    <property type="entry name" value="DWNN_domain"/>
</dbReference>
<dbReference type="InterPro" id="IPR001878">
    <property type="entry name" value="Znf_CCHC"/>
</dbReference>
<keyword evidence="10" id="KW-0812">Transmembrane</keyword>